<dbReference type="RefSeq" id="WP_245735178.1">
    <property type="nucleotide sequence ID" value="NZ_FNRA01000003.1"/>
</dbReference>
<feature type="chain" id="PRO_5011765364" evidence="1">
    <location>
        <begin position="24"/>
        <end position="399"/>
    </location>
</feature>
<dbReference type="InterPro" id="IPR054539">
    <property type="entry name" value="Beta-prop_PDH"/>
</dbReference>
<dbReference type="SUPFAM" id="SSF50952">
    <property type="entry name" value="Soluble quinoprotein glucose dehydrogenase"/>
    <property type="match status" value="1"/>
</dbReference>
<gene>
    <name evidence="3" type="ORF">SAMN05443550_103485</name>
</gene>
<dbReference type="InterPro" id="IPR011042">
    <property type="entry name" value="6-blade_b-propeller_TolB-like"/>
</dbReference>
<dbReference type="PANTHER" id="PTHR19328:SF53">
    <property type="entry name" value="MEMBRANE PROTEIN"/>
    <property type="match status" value="1"/>
</dbReference>
<proteinExistence type="predicted"/>
<dbReference type="Pfam" id="PF22807">
    <property type="entry name" value="TrAA12"/>
    <property type="match status" value="1"/>
</dbReference>
<reference evidence="3 4" key="1">
    <citation type="submission" date="2016-10" db="EMBL/GenBank/DDBJ databases">
        <authorList>
            <person name="de Groot N.N."/>
        </authorList>
    </citation>
    <scope>NUCLEOTIDE SEQUENCE [LARGE SCALE GENOMIC DNA]</scope>
    <source>
        <strain evidence="3 4">DSM 19033</strain>
    </source>
</reference>
<keyword evidence="1" id="KW-0732">Signal</keyword>
<keyword evidence="4" id="KW-1185">Reference proteome</keyword>
<dbReference type="InterPro" id="IPR011041">
    <property type="entry name" value="Quinoprot_gluc/sorb_DH_b-prop"/>
</dbReference>
<evidence type="ECO:0000313" key="4">
    <source>
        <dbReference type="Proteomes" id="UP000198850"/>
    </source>
</evidence>
<organism evidence="3 4">
    <name type="scientific">Pedobacter hartonius</name>
    <dbReference type="NCBI Taxonomy" id="425514"/>
    <lineage>
        <taxon>Bacteria</taxon>
        <taxon>Pseudomonadati</taxon>
        <taxon>Bacteroidota</taxon>
        <taxon>Sphingobacteriia</taxon>
        <taxon>Sphingobacteriales</taxon>
        <taxon>Sphingobacteriaceae</taxon>
        <taxon>Pedobacter</taxon>
    </lineage>
</organism>
<accession>A0A1H4BWH7</accession>
<evidence type="ECO:0000256" key="1">
    <source>
        <dbReference type="SAM" id="SignalP"/>
    </source>
</evidence>
<dbReference type="PANTHER" id="PTHR19328">
    <property type="entry name" value="HEDGEHOG-INTERACTING PROTEIN"/>
    <property type="match status" value="1"/>
</dbReference>
<sequence length="399" mass="43946">MKNKRLFPLSVFAMLLSAGAANAQRGLPVKDVTKFVSVIKYAQVMDFKLEMVKLLKVPPGFEVSVAASGLGKPRMLYTSPEGNVYVTRRDGGDVLLLQDKDGDSKFENLVTVVANFKGVHGITMKDGWMYLCNSNEVRRYPVKPDGTLHTEAAELLIKDLPDGGQHPNRTMDFGPDGMLYISVGSLCNDCKESDKETAVMLQVDPKTWGRTVYASGLRNTIGFDWQPQTKEMWGIDNGGDTKGSEWPPEEVNHIIKGADYGFPYAYGKREIDKSREDPAGNSKEAVVKGTQPSVLELTAHMAPIAFTFFDGAANIPKDWSGDGLVAWHGSWNAEQPVGYKVQRIHFENGTAVKAEDFLTGFLQDEYRFGRPAGITITKNGTVYISDDAAGNIYAVKKKN</sequence>
<name>A0A1H4BWH7_9SPHI</name>
<feature type="domain" description="Pyrroloquinoline quinone-dependent pyranose dehydrogenase beta-propeller" evidence="2">
    <location>
        <begin position="56"/>
        <end position="397"/>
    </location>
</feature>
<evidence type="ECO:0000313" key="3">
    <source>
        <dbReference type="EMBL" id="SEA52172.1"/>
    </source>
</evidence>
<feature type="signal peptide" evidence="1">
    <location>
        <begin position="1"/>
        <end position="23"/>
    </location>
</feature>
<dbReference type="Gene3D" id="2.120.10.30">
    <property type="entry name" value="TolB, C-terminal domain"/>
    <property type="match status" value="1"/>
</dbReference>
<evidence type="ECO:0000259" key="2">
    <source>
        <dbReference type="Pfam" id="PF22807"/>
    </source>
</evidence>
<dbReference type="STRING" id="425514.SAMN05443550_103485"/>
<dbReference type="AlphaFoldDB" id="A0A1H4BWH7"/>
<protein>
    <submittedName>
        <fullName evidence="3">Glucose/arabinose dehydrogenase, beta-propeller fold</fullName>
    </submittedName>
</protein>
<dbReference type="EMBL" id="FNRA01000003">
    <property type="protein sequence ID" value="SEA52172.1"/>
    <property type="molecule type" value="Genomic_DNA"/>
</dbReference>
<dbReference type="Proteomes" id="UP000198850">
    <property type="component" value="Unassembled WGS sequence"/>
</dbReference>